<evidence type="ECO:0008006" key="4">
    <source>
        <dbReference type="Google" id="ProtNLM"/>
    </source>
</evidence>
<name>A0A165G2Q5_XYLHT</name>
<dbReference type="OMA" id="NPNGDFD"/>
<feature type="chain" id="PRO_5007857968" description="AA1-like domain-containing protein" evidence="1">
    <location>
        <begin position="22"/>
        <end position="185"/>
    </location>
</feature>
<accession>A0A165G2Q5</accession>
<sequence length="185" mass="20047">MKLLLSTITLLLTTLTTSTLASPAPVAAANTGLIQRGQDGQDGQADQHHKFLITNFYDSGSPHSIEARVTFDVTDLSPPKHDLPVTNISNVACFASLAIQPTIAYAAFGTPCQAPGLSFGLQWVVGAGYYLSVVHSYDNNKTVDAGTVWLGSDVETYQDPFNPNGNYQYLNHSTTFEFKYNRVKA</sequence>
<dbReference type="OrthoDB" id="5171460at2759"/>
<reference evidence="2 3" key="1">
    <citation type="journal article" date="2016" name="Fungal Biol.">
        <title>The genome of Xylona heveae provides a window into fungal endophytism.</title>
        <authorList>
            <person name="Gazis R."/>
            <person name="Kuo A."/>
            <person name="Riley R."/>
            <person name="LaButti K."/>
            <person name="Lipzen A."/>
            <person name="Lin J."/>
            <person name="Amirebrahimi M."/>
            <person name="Hesse C.N."/>
            <person name="Spatafora J.W."/>
            <person name="Henrissat B."/>
            <person name="Hainaut M."/>
            <person name="Grigoriev I.V."/>
            <person name="Hibbett D.S."/>
        </authorList>
    </citation>
    <scope>NUCLEOTIDE SEQUENCE [LARGE SCALE GENOMIC DNA]</scope>
    <source>
        <strain evidence="2 3">TC161</strain>
    </source>
</reference>
<evidence type="ECO:0000313" key="2">
    <source>
        <dbReference type="EMBL" id="KZF21672.1"/>
    </source>
</evidence>
<protein>
    <recommendedName>
        <fullName evidence="4">AA1-like domain-containing protein</fullName>
    </recommendedName>
</protein>
<dbReference type="RefSeq" id="XP_018187227.1">
    <property type="nucleotide sequence ID" value="XM_018329362.1"/>
</dbReference>
<dbReference type="EMBL" id="KV407460">
    <property type="protein sequence ID" value="KZF21672.1"/>
    <property type="molecule type" value="Genomic_DNA"/>
</dbReference>
<evidence type="ECO:0000313" key="3">
    <source>
        <dbReference type="Proteomes" id="UP000076632"/>
    </source>
</evidence>
<gene>
    <name evidence="2" type="ORF">L228DRAFT_157423</name>
</gene>
<keyword evidence="1" id="KW-0732">Signal</keyword>
<proteinExistence type="predicted"/>
<dbReference type="Proteomes" id="UP000076632">
    <property type="component" value="Unassembled WGS sequence"/>
</dbReference>
<organism evidence="2 3">
    <name type="scientific">Xylona heveae (strain CBS 132557 / TC161)</name>
    <dbReference type="NCBI Taxonomy" id="1328760"/>
    <lineage>
        <taxon>Eukaryota</taxon>
        <taxon>Fungi</taxon>
        <taxon>Dikarya</taxon>
        <taxon>Ascomycota</taxon>
        <taxon>Pezizomycotina</taxon>
        <taxon>Xylonomycetes</taxon>
        <taxon>Xylonales</taxon>
        <taxon>Xylonaceae</taxon>
        <taxon>Xylona</taxon>
    </lineage>
</organism>
<keyword evidence="3" id="KW-1185">Reference proteome</keyword>
<feature type="signal peptide" evidence="1">
    <location>
        <begin position="1"/>
        <end position="21"/>
    </location>
</feature>
<dbReference type="AlphaFoldDB" id="A0A165G2Q5"/>
<dbReference type="GeneID" id="28894499"/>
<dbReference type="InParanoid" id="A0A165G2Q5"/>
<evidence type="ECO:0000256" key="1">
    <source>
        <dbReference type="SAM" id="SignalP"/>
    </source>
</evidence>